<organism evidence="7 8">
    <name type="scientific">Saezia sanguinis</name>
    <dbReference type="NCBI Taxonomy" id="1965230"/>
    <lineage>
        <taxon>Bacteria</taxon>
        <taxon>Pseudomonadati</taxon>
        <taxon>Pseudomonadota</taxon>
        <taxon>Betaproteobacteria</taxon>
        <taxon>Burkholderiales</taxon>
        <taxon>Saeziaceae</taxon>
        <taxon>Saezia</taxon>
    </lineage>
</organism>
<dbReference type="OrthoDB" id="9804152at2"/>
<reference evidence="7 8" key="1">
    <citation type="submission" date="2018-01" db="EMBL/GenBank/DDBJ databases">
        <title>Saezia sanguinis gen. nov., sp. nov., in the order Burkholderiales isolated from human blood.</title>
        <authorList>
            <person name="Medina-Pascual M.J."/>
            <person name="Valdezate S."/>
            <person name="Monzon S."/>
            <person name="Cuesta I."/>
            <person name="Carrasco G."/>
            <person name="Villalon P."/>
            <person name="Saez-Nieto J.A."/>
        </authorList>
    </citation>
    <scope>NUCLEOTIDE SEQUENCE [LARGE SCALE GENOMIC DNA]</scope>
    <source>
        <strain evidence="7 8">CNM695-12</strain>
    </source>
</reference>
<protein>
    <recommendedName>
        <fullName evidence="9">Protein LemA</fullName>
    </recommendedName>
</protein>
<evidence type="ECO:0000256" key="5">
    <source>
        <dbReference type="ARBA" id="ARBA00023136"/>
    </source>
</evidence>
<evidence type="ECO:0000313" key="7">
    <source>
        <dbReference type="EMBL" id="RUS66251.1"/>
    </source>
</evidence>
<dbReference type="PANTHER" id="PTHR34478:SF2">
    <property type="entry name" value="MEMBRANE PROTEIN"/>
    <property type="match status" value="1"/>
</dbReference>
<dbReference type="Gene3D" id="1.20.1440.20">
    <property type="entry name" value="LemA-like domain"/>
    <property type="match status" value="1"/>
</dbReference>
<proteinExistence type="inferred from homology"/>
<dbReference type="Pfam" id="PF04011">
    <property type="entry name" value="LemA"/>
    <property type="match status" value="1"/>
</dbReference>
<keyword evidence="6" id="KW-0175">Coiled coil</keyword>
<dbReference type="RefSeq" id="WP_126980170.1">
    <property type="nucleotide sequence ID" value="NZ_CAWUGC010000016.1"/>
</dbReference>
<dbReference type="InterPro" id="IPR023353">
    <property type="entry name" value="LemA-like_dom_sf"/>
</dbReference>
<dbReference type="PANTHER" id="PTHR34478">
    <property type="entry name" value="PROTEIN LEMA"/>
    <property type="match status" value="1"/>
</dbReference>
<dbReference type="InterPro" id="IPR007156">
    <property type="entry name" value="MamQ_LemA"/>
</dbReference>
<keyword evidence="4" id="KW-1133">Transmembrane helix</keyword>
<evidence type="ECO:0000256" key="6">
    <source>
        <dbReference type="SAM" id="Coils"/>
    </source>
</evidence>
<keyword evidence="3" id="KW-0812">Transmembrane</keyword>
<comment type="caution">
    <text evidence="7">The sequence shown here is derived from an EMBL/GenBank/DDBJ whole genome shotgun (WGS) entry which is preliminary data.</text>
</comment>
<evidence type="ECO:0008006" key="9">
    <source>
        <dbReference type="Google" id="ProtNLM"/>
    </source>
</evidence>
<dbReference type="EMBL" id="PQSP01000005">
    <property type="protein sequence ID" value="RUS66251.1"/>
    <property type="molecule type" value="Genomic_DNA"/>
</dbReference>
<keyword evidence="8" id="KW-1185">Reference proteome</keyword>
<evidence type="ECO:0000256" key="4">
    <source>
        <dbReference type="ARBA" id="ARBA00022989"/>
    </source>
</evidence>
<dbReference type="SUPFAM" id="SSF140478">
    <property type="entry name" value="LemA-like"/>
    <property type="match status" value="1"/>
</dbReference>
<evidence type="ECO:0000313" key="8">
    <source>
        <dbReference type="Proteomes" id="UP000286947"/>
    </source>
</evidence>
<keyword evidence="5" id="KW-0472">Membrane</keyword>
<evidence type="ECO:0000256" key="2">
    <source>
        <dbReference type="ARBA" id="ARBA00008854"/>
    </source>
</evidence>
<dbReference type="GO" id="GO:0016020">
    <property type="term" value="C:membrane"/>
    <property type="evidence" value="ECO:0007669"/>
    <property type="project" value="UniProtKB-SubCell"/>
</dbReference>
<dbReference type="AlphaFoldDB" id="A0A433SBX8"/>
<feature type="coiled-coil region" evidence="6">
    <location>
        <begin position="124"/>
        <end position="151"/>
    </location>
</feature>
<sequence length="199" mass="21957">MGIIGWVLLALVVIGVIWGISSYNKLVFARNEINNAFGQIDVQLKRRYDLIPNLVEVARKYVQHERETLEAVIGARNQASQARDAIHGQPSGAGIGQIAALAAADGALGSALGRLMAVVEGYPELKADQNLRELSEELTTTENRIGFARQAYNDVVLDYNNKAQQFPEVIVANLFSFKPMEMLQSTESPEERQAVKVQF</sequence>
<comment type="subcellular location">
    <subcellularLocation>
        <location evidence="1">Membrane</location>
        <topology evidence="1">Single-pass membrane protein</topology>
    </subcellularLocation>
</comment>
<comment type="similarity">
    <text evidence="2">Belongs to the LemA family.</text>
</comment>
<evidence type="ECO:0000256" key="3">
    <source>
        <dbReference type="ARBA" id="ARBA00022692"/>
    </source>
</evidence>
<gene>
    <name evidence="7" type="ORF">CUZ56_01975</name>
</gene>
<name>A0A433SBX8_9BURK</name>
<evidence type="ECO:0000256" key="1">
    <source>
        <dbReference type="ARBA" id="ARBA00004167"/>
    </source>
</evidence>
<dbReference type="Proteomes" id="UP000286947">
    <property type="component" value="Unassembled WGS sequence"/>
</dbReference>
<accession>A0A433SBX8</accession>